<name>A0A0C3FTF4_PILCF</name>
<evidence type="ECO:0000313" key="2">
    <source>
        <dbReference type="EMBL" id="KIM87565.1"/>
    </source>
</evidence>
<reference evidence="3" key="2">
    <citation type="submission" date="2015-01" db="EMBL/GenBank/DDBJ databases">
        <title>Evolutionary Origins and Diversification of the Mycorrhizal Mutualists.</title>
        <authorList>
            <consortium name="DOE Joint Genome Institute"/>
            <consortium name="Mycorrhizal Genomics Consortium"/>
            <person name="Kohler A."/>
            <person name="Kuo A."/>
            <person name="Nagy L.G."/>
            <person name="Floudas D."/>
            <person name="Copeland A."/>
            <person name="Barry K.W."/>
            <person name="Cichocki N."/>
            <person name="Veneault-Fourrey C."/>
            <person name="LaButti K."/>
            <person name="Lindquist E.A."/>
            <person name="Lipzen A."/>
            <person name="Lundell T."/>
            <person name="Morin E."/>
            <person name="Murat C."/>
            <person name="Riley R."/>
            <person name="Ohm R."/>
            <person name="Sun H."/>
            <person name="Tunlid A."/>
            <person name="Henrissat B."/>
            <person name="Grigoriev I.V."/>
            <person name="Hibbett D.S."/>
            <person name="Martin F."/>
        </authorList>
    </citation>
    <scope>NUCLEOTIDE SEQUENCE [LARGE SCALE GENOMIC DNA]</scope>
    <source>
        <strain evidence="3">F 1598</strain>
    </source>
</reference>
<dbReference type="EMBL" id="KN832979">
    <property type="protein sequence ID" value="KIM87565.1"/>
    <property type="molecule type" value="Genomic_DNA"/>
</dbReference>
<sequence length="251" mass="27900">MTYPLSPSDFPALADLSLDDSHRPASRRPTSHVESSLALSFPTYQMQGQDQQHLSRSGQYQSQWSVPGWQSTLYLASDSVPPIYSHGPFESPPSMLLPYTKSTMESLFLPRLSLPDLDCELRIVLMMIFQPDAVSAVSASPSDTSSSIYSDIPSSSSPPPSLHVVCDIPVVAPRPLPYHSPTFLQFDLPDVDEDLSHPPYTRCPKRKRKAADDLDNHSRAKRQTPSSGRRSASHVAVQCAETRAVRRQRNR</sequence>
<proteinExistence type="predicted"/>
<accession>A0A0C3FTF4</accession>
<feature type="region of interest" description="Disordered" evidence="1">
    <location>
        <begin position="14"/>
        <end position="34"/>
    </location>
</feature>
<dbReference type="Proteomes" id="UP000054166">
    <property type="component" value="Unassembled WGS sequence"/>
</dbReference>
<gene>
    <name evidence="2" type="ORF">PILCRDRAFT_815120</name>
</gene>
<evidence type="ECO:0000313" key="3">
    <source>
        <dbReference type="Proteomes" id="UP000054166"/>
    </source>
</evidence>
<evidence type="ECO:0000256" key="1">
    <source>
        <dbReference type="SAM" id="MobiDB-lite"/>
    </source>
</evidence>
<dbReference type="OrthoDB" id="3268298at2759"/>
<reference evidence="2 3" key="1">
    <citation type="submission" date="2014-04" db="EMBL/GenBank/DDBJ databases">
        <authorList>
            <consortium name="DOE Joint Genome Institute"/>
            <person name="Kuo A."/>
            <person name="Tarkka M."/>
            <person name="Buscot F."/>
            <person name="Kohler A."/>
            <person name="Nagy L.G."/>
            <person name="Floudas D."/>
            <person name="Copeland A."/>
            <person name="Barry K.W."/>
            <person name="Cichocki N."/>
            <person name="Veneault-Fourrey C."/>
            <person name="LaButti K."/>
            <person name="Lindquist E.A."/>
            <person name="Lipzen A."/>
            <person name="Lundell T."/>
            <person name="Morin E."/>
            <person name="Murat C."/>
            <person name="Sun H."/>
            <person name="Tunlid A."/>
            <person name="Henrissat B."/>
            <person name="Grigoriev I.V."/>
            <person name="Hibbett D.S."/>
            <person name="Martin F."/>
            <person name="Nordberg H.P."/>
            <person name="Cantor M.N."/>
            <person name="Hua S.X."/>
        </authorList>
    </citation>
    <scope>NUCLEOTIDE SEQUENCE [LARGE SCALE GENOMIC DNA]</scope>
    <source>
        <strain evidence="2 3">F 1598</strain>
    </source>
</reference>
<protein>
    <submittedName>
        <fullName evidence="2">Uncharacterized protein</fullName>
    </submittedName>
</protein>
<feature type="region of interest" description="Disordered" evidence="1">
    <location>
        <begin position="195"/>
        <end position="251"/>
    </location>
</feature>
<organism evidence="2 3">
    <name type="scientific">Piloderma croceum (strain F 1598)</name>
    <dbReference type="NCBI Taxonomy" id="765440"/>
    <lineage>
        <taxon>Eukaryota</taxon>
        <taxon>Fungi</taxon>
        <taxon>Dikarya</taxon>
        <taxon>Basidiomycota</taxon>
        <taxon>Agaricomycotina</taxon>
        <taxon>Agaricomycetes</taxon>
        <taxon>Agaricomycetidae</taxon>
        <taxon>Atheliales</taxon>
        <taxon>Atheliaceae</taxon>
        <taxon>Piloderma</taxon>
    </lineage>
</organism>
<dbReference type="InParanoid" id="A0A0C3FTF4"/>
<dbReference type="HOGENOM" id="CLU_1180356_0_0_1"/>
<keyword evidence="3" id="KW-1185">Reference proteome</keyword>
<dbReference type="AlphaFoldDB" id="A0A0C3FTF4"/>